<feature type="domain" description="Polymerase nucleotidyl transferase" evidence="3">
    <location>
        <begin position="291"/>
        <end position="333"/>
    </location>
</feature>
<dbReference type="Gene3D" id="3.30.460.10">
    <property type="entry name" value="Beta Polymerase, domain 2"/>
    <property type="match status" value="2"/>
</dbReference>
<reference evidence="5 6" key="1">
    <citation type="journal article" date="2023" name="Sci. Data">
        <title>Genome assembly of the Korean intertidal mud-creeper Batillaria attramentaria.</title>
        <authorList>
            <person name="Patra A.K."/>
            <person name="Ho P.T."/>
            <person name="Jun S."/>
            <person name="Lee S.J."/>
            <person name="Kim Y."/>
            <person name="Won Y.J."/>
        </authorList>
    </citation>
    <scope>NUCLEOTIDE SEQUENCE [LARGE SCALE GENOMIC DNA]</scope>
    <source>
        <strain evidence="5">Wonlab-2016</strain>
    </source>
</reference>
<feature type="region of interest" description="Disordered" evidence="2">
    <location>
        <begin position="120"/>
        <end position="149"/>
    </location>
</feature>
<sequence length="541" mass="61473">LRQDVKEFQLFLQHNLPHGSFKVAEVIKSGSLGKGTAVRDTADIDLVVYVDGVTTIKELKRARPGILNHLKERVEEYGPWKGKIELKKQTKYALSYKYGNHDVDILPALNVKRHIGSPAQIYDKMESPKKRARDSKNGRRRRNRQAQEYSASLAPLQKAFIKQQPPQVKDAIRLLKYWKQREKGKLNSVQLFQKSLQELSNSPSLAIAFDENYDPKEFTEKRNLPYIMDPANPYMNTFAGVKSRKARRRAGCMCTKFNSYVDAVVRTIHQISYGDYSVKEVIKADFGNEGGSLGKGTATSDSDIDLVVYFNGLHSIEDLKRMRPKLIELIEKQIRGSCSTVAVPYVASYVSSNSGVIRWPEKQPSDFSLQFTLDDIGVDVLPAFDALAELRSPDAIYKAMERYPGGVHEAAQQYSASLTSLQRDFVKQVDSRIKDAIREMKDWSDKHGPRKSVRSYGLELLAIYMYKPQMSKDELMRKCMEQLANCGSLRVAFNTNYDSSRYTRFMQVPYIMDPANPYKNVIEGVDADGVSRAANAYLRSH</sequence>
<name>A0ABD0JUL3_9CAEN</name>
<dbReference type="Proteomes" id="UP001519460">
    <property type="component" value="Unassembled WGS sequence"/>
</dbReference>
<dbReference type="InterPro" id="IPR043519">
    <property type="entry name" value="NT_sf"/>
</dbReference>
<evidence type="ECO:0000313" key="6">
    <source>
        <dbReference type="Proteomes" id="UP001519460"/>
    </source>
</evidence>
<dbReference type="InterPro" id="IPR018952">
    <property type="entry name" value="2-5-oligoAdlate_synth_1_dom2/C"/>
</dbReference>
<dbReference type="Pfam" id="PF10421">
    <property type="entry name" value="OAS1_C"/>
    <property type="match status" value="2"/>
</dbReference>
<comment type="similarity">
    <text evidence="1">Belongs to the 2-5A synthase family.</text>
</comment>
<feature type="domain" description="2'-5'-oligoadenylate synthetase 1" evidence="4">
    <location>
        <begin position="143"/>
        <end position="190"/>
    </location>
</feature>
<feature type="domain" description="Polymerase nucleotidyl transferase" evidence="3">
    <location>
        <begin position="21"/>
        <end position="101"/>
    </location>
</feature>
<dbReference type="PROSITE" id="PS50152">
    <property type="entry name" value="25A_SYNTH_3"/>
    <property type="match status" value="2"/>
</dbReference>
<comment type="caution">
    <text evidence="5">The sequence shown here is derived from an EMBL/GenBank/DDBJ whole genome shotgun (WGS) entry which is preliminary data.</text>
</comment>
<evidence type="ECO:0000256" key="1">
    <source>
        <dbReference type="ARBA" id="ARBA00009526"/>
    </source>
</evidence>
<dbReference type="InterPro" id="IPR002934">
    <property type="entry name" value="Polymerase_NTP_transf_dom"/>
</dbReference>
<evidence type="ECO:0008006" key="7">
    <source>
        <dbReference type="Google" id="ProtNLM"/>
    </source>
</evidence>
<feature type="non-terminal residue" evidence="5">
    <location>
        <position position="1"/>
    </location>
</feature>
<feature type="compositionally biased region" description="Basic and acidic residues" evidence="2">
    <location>
        <begin position="123"/>
        <end position="137"/>
    </location>
</feature>
<dbReference type="SUPFAM" id="SSF81301">
    <property type="entry name" value="Nucleotidyltransferase"/>
    <property type="match status" value="2"/>
</dbReference>
<dbReference type="PANTHER" id="PTHR11258:SF11">
    <property type="entry name" value="C2H2-TYPE DOMAIN-CONTAINING PROTEIN"/>
    <property type="match status" value="1"/>
</dbReference>
<dbReference type="PANTHER" id="PTHR11258">
    <property type="entry name" value="2-5 OLIGOADENYLATE SYNTHETASE"/>
    <property type="match status" value="1"/>
</dbReference>
<evidence type="ECO:0000313" key="5">
    <source>
        <dbReference type="EMBL" id="KAK7478391.1"/>
    </source>
</evidence>
<protein>
    <recommendedName>
        <fullName evidence="7">Polymerase nucleotidyl transferase domain-containing protein</fullName>
    </recommendedName>
</protein>
<evidence type="ECO:0000256" key="2">
    <source>
        <dbReference type="SAM" id="MobiDB-lite"/>
    </source>
</evidence>
<dbReference type="AlphaFoldDB" id="A0ABD0JUL3"/>
<dbReference type="InterPro" id="IPR006116">
    <property type="entry name" value="NT_2-5OAS_ClassI-CCAase"/>
</dbReference>
<evidence type="ECO:0000259" key="4">
    <source>
        <dbReference type="Pfam" id="PF10421"/>
    </source>
</evidence>
<accession>A0ABD0JUL3</accession>
<organism evidence="5 6">
    <name type="scientific">Batillaria attramentaria</name>
    <dbReference type="NCBI Taxonomy" id="370345"/>
    <lineage>
        <taxon>Eukaryota</taxon>
        <taxon>Metazoa</taxon>
        <taxon>Spiralia</taxon>
        <taxon>Lophotrochozoa</taxon>
        <taxon>Mollusca</taxon>
        <taxon>Gastropoda</taxon>
        <taxon>Caenogastropoda</taxon>
        <taxon>Sorbeoconcha</taxon>
        <taxon>Cerithioidea</taxon>
        <taxon>Batillariidae</taxon>
        <taxon>Batillaria</taxon>
    </lineage>
</organism>
<dbReference type="SUPFAM" id="SSF81631">
    <property type="entry name" value="PAP/OAS1 substrate-binding domain"/>
    <property type="match status" value="2"/>
</dbReference>
<dbReference type="Gene3D" id="1.10.1410.20">
    <property type="entry name" value="2'-5'-oligoadenylate synthetase 1, domain 2"/>
    <property type="match status" value="2"/>
</dbReference>
<evidence type="ECO:0000259" key="3">
    <source>
        <dbReference type="Pfam" id="PF01909"/>
    </source>
</evidence>
<dbReference type="CDD" id="cd05400">
    <property type="entry name" value="NT_2-5OAS_ClassI-CCAase"/>
    <property type="match status" value="1"/>
</dbReference>
<dbReference type="Pfam" id="PF01909">
    <property type="entry name" value="NTP_transf_2"/>
    <property type="match status" value="2"/>
</dbReference>
<keyword evidence="6" id="KW-1185">Reference proteome</keyword>
<proteinExistence type="inferred from homology"/>
<dbReference type="EMBL" id="JACVVK020000327">
    <property type="protein sequence ID" value="KAK7478391.1"/>
    <property type="molecule type" value="Genomic_DNA"/>
</dbReference>
<feature type="domain" description="2'-5'-oligoadenylate synthetase 1" evidence="4">
    <location>
        <begin position="409"/>
        <end position="538"/>
    </location>
</feature>
<gene>
    <name evidence="5" type="ORF">BaRGS_00030395</name>
</gene>